<protein>
    <recommendedName>
        <fullName evidence="3">receptor protein-tyrosine kinase</fullName>
        <ecNumber evidence="3">2.7.10.1</ecNumber>
    </recommendedName>
</protein>
<dbReference type="InterPro" id="IPR006212">
    <property type="entry name" value="Furin_repeat"/>
</dbReference>
<dbReference type="Pfam" id="PF00757">
    <property type="entry name" value="Furin-like"/>
    <property type="match status" value="1"/>
</dbReference>
<dbReference type="Gene3D" id="3.10.20.90">
    <property type="entry name" value="Phosphatidylinositol 3-kinase Catalytic Subunit, Chain A, domain 1"/>
    <property type="match status" value="1"/>
</dbReference>
<feature type="region of interest" description="Disordered" evidence="18">
    <location>
        <begin position="1489"/>
        <end position="1513"/>
    </location>
</feature>
<comment type="catalytic activity">
    <reaction evidence="16">
        <text>L-tyrosyl-[protein] + ATP = O-phospho-L-tyrosyl-[protein] + ADP + H(+)</text>
        <dbReference type="Rhea" id="RHEA:10596"/>
        <dbReference type="Rhea" id="RHEA-COMP:10136"/>
        <dbReference type="Rhea" id="RHEA-COMP:20101"/>
        <dbReference type="ChEBI" id="CHEBI:15378"/>
        <dbReference type="ChEBI" id="CHEBI:30616"/>
        <dbReference type="ChEBI" id="CHEBI:46858"/>
        <dbReference type="ChEBI" id="CHEBI:61978"/>
        <dbReference type="ChEBI" id="CHEBI:456216"/>
        <dbReference type="EC" id="2.7.10.1"/>
    </reaction>
</comment>
<dbReference type="CDD" id="cd00155">
    <property type="entry name" value="RasGEF"/>
    <property type="match status" value="1"/>
</dbReference>
<feature type="domain" description="Ras-associating" evidence="23">
    <location>
        <begin position="662"/>
        <end position="748"/>
    </location>
</feature>
<dbReference type="FunFam" id="2.60.120.10:FF:000088">
    <property type="entry name" value="Guanine nucleotide exchange factor"/>
    <property type="match status" value="1"/>
</dbReference>
<feature type="compositionally biased region" description="Basic and acidic residues" evidence="18">
    <location>
        <begin position="494"/>
        <end position="503"/>
    </location>
</feature>
<feature type="compositionally biased region" description="Low complexity" evidence="18">
    <location>
        <begin position="596"/>
        <end position="610"/>
    </location>
</feature>
<dbReference type="InterPro" id="IPR000494">
    <property type="entry name" value="Rcpt_L-dom"/>
</dbReference>
<evidence type="ECO:0000256" key="1">
    <source>
        <dbReference type="ARBA" id="ARBA00004479"/>
    </source>
</evidence>
<evidence type="ECO:0000313" key="27">
    <source>
        <dbReference type="Proteomes" id="UP000075920"/>
    </source>
</evidence>
<dbReference type="InterPro" id="IPR023578">
    <property type="entry name" value="Ras_GEF_dom_sf"/>
</dbReference>
<feature type="compositionally biased region" description="Polar residues" evidence="18">
    <location>
        <begin position="586"/>
        <end position="595"/>
    </location>
</feature>
<evidence type="ECO:0000259" key="22">
    <source>
        <dbReference type="PROSITE" id="PS50106"/>
    </source>
</evidence>
<comment type="similarity">
    <text evidence="2">Belongs to the RAPGEF2 family.</text>
</comment>
<dbReference type="Gene3D" id="1.20.870.10">
    <property type="entry name" value="Son of sevenless (SoS) protein Chain: S domain 1"/>
    <property type="match status" value="1"/>
</dbReference>
<evidence type="ECO:0000256" key="11">
    <source>
        <dbReference type="ARBA" id="ARBA00022989"/>
    </source>
</evidence>
<keyword evidence="6" id="KW-0808">Transferase</keyword>
<dbReference type="GO" id="GO:0005085">
    <property type="term" value="F:guanyl-nucleotide exchange factor activity"/>
    <property type="evidence" value="ECO:0007669"/>
    <property type="project" value="UniProtKB-KW"/>
</dbReference>
<dbReference type="CDD" id="cd01785">
    <property type="entry name" value="RA_PDZ-GEF1"/>
    <property type="match status" value="1"/>
</dbReference>
<dbReference type="SUPFAM" id="SSF48366">
    <property type="entry name" value="Ras GEF"/>
    <property type="match status" value="1"/>
</dbReference>
<dbReference type="STRING" id="112268.A0A182VUG4"/>
<evidence type="ECO:0000259" key="23">
    <source>
        <dbReference type="PROSITE" id="PS50200"/>
    </source>
</evidence>
<dbReference type="SUPFAM" id="SSF50156">
    <property type="entry name" value="PDZ domain-like"/>
    <property type="match status" value="1"/>
</dbReference>
<evidence type="ECO:0000259" key="25">
    <source>
        <dbReference type="PROSITE" id="PS50853"/>
    </source>
</evidence>
<dbReference type="VEuPathDB" id="VectorBase:AMIN001707"/>
<dbReference type="InterPro" id="IPR029071">
    <property type="entry name" value="Ubiquitin-like_domsf"/>
</dbReference>
<evidence type="ECO:0000256" key="18">
    <source>
        <dbReference type="SAM" id="MobiDB-lite"/>
    </source>
</evidence>
<proteinExistence type="inferred from homology"/>
<feature type="compositionally biased region" description="Low complexity" evidence="18">
    <location>
        <begin position="553"/>
        <end position="580"/>
    </location>
</feature>
<dbReference type="Proteomes" id="UP000075920">
    <property type="component" value="Unassembled WGS sequence"/>
</dbReference>
<keyword evidence="9" id="KW-0418">Kinase</keyword>
<dbReference type="InterPro" id="IPR013783">
    <property type="entry name" value="Ig-like_fold"/>
</dbReference>
<dbReference type="InterPro" id="IPR014710">
    <property type="entry name" value="RmlC-like_jellyroll"/>
</dbReference>
<feature type="region of interest" description="Disordered" evidence="18">
    <location>
        <begin position="546"/>
        <end position="640"/>
    </location>
</feature>
<dbReference type="PROSITE" id="PS50042">
    <property type="entry name" value="CNMP_BINDING_3"/>
    <property type="match status" value="1"/>
</dbReference>
<keyword evidence="14" id="KW-0675">Receptor</keyword>
<dbReference type="SUPFAM" id="SSF52058">
    <property type="entry name" value="L domain-like"/>
    <property type="match status" value="2"/>
</dbReference>
<dbReference type="PROSITE" id="PS00720">
    <property type="entry name" value="RASGEF"/>
    <property type="match status" value="1"/>
</dbReference>
<keyword evidence="4" id="KW-0597">Phosphoprotein</keyword>
<sequence>MTSVTSSSLDSDEVDLSGLVESVVDSDEEDIAESIDSLSVRDTVRECLEKDPSDRTVEDIEILLEFTQKLKAFTNMTFAVRRALCSVMVFAVVEKAGTVVMNDGEELDSWSVLINGHVEIEHSTGEVEYLHYGDSFGIMPTMDKLYHRGVMRTKCDDCQFVCITQTDYYRIQHQGEDNIRKIEEDGQVVMVTELRNTTGENGSRKGYVVIRGTVERLMHQLVEDTTLTDPNYVEDFLLTFRTFISNPIDISKQLLKWFNVDSSGASEESGGGSSDLVDGAAASISHHFSSSPGESVLCDRVTRVVLLWVNNHFTDFDTDPQMMEFLEIFESALVKKNMGEQRQMLHVYAQHNARERNVTLARSSRDEDLNFQISSGPGGIFITQVEPKTKAYEVGLKRGDQILEVNGQSFEHVTCVRALEILMGTTHLSITVKSNLWALKGMHSNADGDSGKMKLDLKKGLRVDLLQSQKSLDLVDKVGGLLPSSQFLMPLPVRDSEYGRKDSGVSTPSSSSQINNNKGGSFMTLGGKKRIQKALIKMNLLPKNSVFQDDNINNNNNSSSNNSSNSSSSANNGNSNNGSNYEGGSDRSSGISVNFSSQASSISTSSITTADSDETPPTSTYQSNPDLRENHCTPVKAQSTEAIIPTKTSSTYLEEQRVSDFPEHILKVYKSDQTCKYLLVHKETTAHEVVMLALQEFGIHDPSSNFSLCEVSVGEGGMIKQRRLPDQLQNLAERIGLSSRYYLKTNGITETLVPDDVAPELIRESAVHFLQLNANELAIQLTLQDFAIFRQIESTEYIDDLFNLKSRYGKPMLVRFAELVNREMFWVVTEVCSEHNMMRRCKIIKQFIKIARHCKECKNFNSLFAIISGLGHAAVSRLRQTWEKLPSKYQKLFNDLQDLMDPSRNMSKYRQLIQTELNAQQPVIPFYPVVKKDLTFIHLGNDTKIDSLINFEKLRMISKEIRTLLHMCNSPYDILTMLEYKCQPPSSAMLALNQMSVPSGSGNLMLVTHAPPPQTLTSGVSAFAHSQTVKRRKKSTAAPNPKKMFEEAQMVRRVKAYLNNMKVITDEDELHRLSLECEAQGGTTPNTVQVRKRYPSPTLSTTSSTSSTSEGKKGALGLGMSSLSIGSASSGNSGAPKFGAASPQAVKKLLSLSEQTKTRPHQPRHPSAGSILPPPLNNIHHHHHQHHHGGMAGHLNSTLSHFHHAHPPTNYLHHGTGISISPSQSPAHCCVGPTGTGATGTGSVSSNAGVMGPPQYPPPSAHAAGGYTTAAGTTAGVHLAGMLPNPPNYSTTMSMYANGRPVLASRILESSVDAPSQIPPPMELPPESSSFRSPPNYAQTAHRRIASSNSTTIPPPYPTPHQNFGNSSRIISAVGISPIAPNFVAPTVNALSPMYTGNSGGGGGGGGGMGGGSSVSSSGGGVCANLPPAIPARLHETVVSSGLVDSSPPPLPPPSIDLSAESSSVTVLSSAASGDAKLDDEACGSVETDSRTAVPYGVHPPATDADADDSDPRCTNVDIRNDLGRLSEIENCTVILGFFQMVLLDRVPSKEFEKYSFPKLREVTGYMLFFRVIHLTTLRRMFPQLAVIRGQQLIGNYALVFYYMENMIEVGLKSLIAIQRGFVYTLHCPQLCHLDTIDWAAISGLDNSTKNLNSFETPKAVCNKSEVCRSCEPKYCWGSESCQKFYKGYNFNGIKCHPQCIGGCKGSSATECNVCRGLKEGKQCVEQCSVNRLMFRPTKRCVTMQTCLSRGGLLFMEECVLECPAGYSTTNVDQELADFSTHKCYPCRHRCPKVCDGTVIMYLSDADRMRGCTIVNGTLHIRLTEDHPNLLEELRNGLGDIEEIMGMLKVSRSNNIPSLEFLSNLQIIHGKYTTDNSNFSLMVYENSNLQRLWNFEQKTSLQLASRSMYFRNNELLCNSQIVLLRKIAEYDNSSDMIDWNSNGYMQACHVQPFLARFAVLSSRNVTIYWSIHTPKSHHRLLGFWIYYMRSKVDKTPYEGQDVCSKFGWKMRFVPLENVTIEGSFYAYNLTRLKPFTRYASYVKAYYNESFNSATDLVGMSNMQYFKTEKDKPTSPLRFRTVQKTEGTITVRWEILASEQEMITFYHLDVFIQPDERAFFDQRNYCTHPHQPPTEQQEPPQLATSGCTEEACCEQKLELEDDDDDDDDDEITAPSGFFGDQSSMEEDGGGRIGRRRKKRSADRFEELLLNLQKMGDTDDHYERRVRRDMLKNSEFVNRVAHWDFTTDNFEHTITGLAHFKRYQFQLFACCANATKYCSAYSLHTERTAPAPNADRLNVSIETEQFPIATDDTAPDGAVNVTSIVHTTYEERIVLYFPEPTQVNGVTVAYRVEMEALNGTYQKRRTECLTRHEHEMNYHRYTLPNVEPGEYLVRAQVVSLAGPGPFSDWLFVRVVEPLSIARPSTNNELRDGLITLAVLFALGVVLGLLYLWRHRLRRLRCAKERDDKIPLASNDANQ</sequence>
<dbReference type="Pfam" id="PF00617">
    <property type="entry name" value="RasGEF"/>
    <property type="match status" value="1"/>
</dbReference>
<dbReference type="Pfam" id="PF01030">
    <property type="entry name" value="Recep_L_domain"/>
    <property type="match status" value="2"/>
</dbReference>
<dbReference type="Pfam" id="PF00618">
    <property type="entry name" value="RasGEF_N"/>
    <property type="match status" value="1"/>
</dbReference>
<dbReference type="InterPro" id="IPR018490">
    <property type="entry name" value="cNMP-bd_dom_sf"/>
</dbReference>
<dbReference type="SMART" id="SM00060">
    <property type="entry name" value="FN3"/>
    <property type="match status" value="3"/>
</dbReference>
<feature type="domain" description="N-terminal Ras-GEF" evidence="24">
    <location>
        <begin position="205"/>
        <end position="353"/>
    </location>
</feature>
<dbReference type="SUPFAM" id="SSF51206">
    <property type="entry name" value="cAMP-binding domain-like"/>
    <property type="match status" value="1"/>
</dbReference>
<dbReference type="SUPFAM" id="SSF54236">
    <property type="entry name" value="Ubiquitin-like"/>
    <property type="match status" value="1"/>
</dbReference>
<evidence type="ECO:0000256" key="12">
    <source>
        <dbReference type="ARBA" id="ARBA00023136"/>
    </source>
</evidence>
<feature type="domain" description="Cyclic nucleotide-binding" evidence="21">
    <location>
        <begin position="72"/>
        <end position="185"/>
    </location>
</feature>
<dbReference type="InterPro" id="IPR036964">
    <property type="entry name" value="RASGEF_cat_dom_sf"/>
</dbReference>
<evidence type="ECO:0000256" key="7">
    <source>
        <dbReference type="ARBA" id="ARBA00022692"/>
    </source>
</evidence>
<keyword evidence="7 19" id="KW-0812">Transmembrane</keyword>
<keyword evidence="5 17" id="KW-0344">Guanine-nucleotide releasing factor</keyword>
<evidence type="ECO:0000256" key="6">
    <source>
        <dbReference type="ARBA" id="ARBA00022679"/>
    </source>
</evidence>
<keyword evidence="10" id="KW-0067">ATP-binding</keyword>
<dbReference type="InterPro" id="IPR000651">
    <property type="entry name" value="Ras-like_Gua-exchang_fac_N"/>
</dbReference>
<dbReference type="InterPro" id="IPR019804">
    <property type="entry name" value="Ras_G-nucl-exch_fac_CS"/>
</dbReference>
<dbReference type="EC" id="2.7.10.1" evidence="3"/>
<dbReference type="Gene3D" id="2.30.42.10">
    <property type="match status" value="1"/>
</dbReference>
<feature type="compositionally biased region" description="Low complexity" evidence="18">
    <location>
        <begin position="1095"/>
        <end position="1109"/>
    </location>
</feature>
<evidence type="ECO:0000259" key="21">
    <source>
        <dbReference type="PROSITE" id="PS50042"/>
    </source>
</evidence>
<dbReference type="SMART" id="SM00314">
    <property type="entry name" value="RA"/>
    <property type="match status" value="1"/>
</dbReference>
<dbReference type="InterPro" id="IPR036116">
    <property type="entry name" value="FN3_sf"/>
</dbReference>
<organism evidence="26 27">
    <name type="scientific">Anopheles minimus</name>
    <dbReference type="NCBI Taxonomy" id="112268"/>
    <lineage>
        <taxon>Eukaryota</taxon>
        <taxon>Metazoa</taxon>
        <taxon>Ecdysozoa</taxon>
        <taxon>Arthropoda</taxon>
        <taxon>Hexapoda</taxon>
        <taxon>Insecta</taxon>
        <taxon>Pterygota</taxon>
        <taxon>Neoptera</taxon>
        <taxon>Endopterygota</taxon>
        <taxon>Diptera</taxon>
        <taxon>Nematocera</taxon>
        <taxon>Culicoidea</taxon>
        <taxon>Culicidae</taxon>
        <taxon>Anophelinae</taxon>
        <taxon>Anopheles</taxon>
    </lineage>
</organism>
<dbReference type="PROSITE" id="PS50200">
    <property type="entry name" value="RA"/>
    <property type="match status" value="1"/>
</dbReference>
<evidence type="ECO:0000256" key="19">
    <source>
        <dbReference type="SAM" id="Phobius"/>
    </source>
</evidence>
<dbReference type="GO" id="GO:0004714">
    <property type="term" value="F:transmembrane receptor protein tyrosine kinase activity"/>
    <property type="evidence" value="ECO:0007669"/>
    <property type="project" value="UniProtKB-EC"/>
</dbReference>
<dbReference type="InterPro" id="IPR000595">
    <property type="entry name" value="cNMP-bd_dom"/>
</dbReference>
<dbReference type="PROSITE" id="PS50106">
    <property type="entry name" value="PDZ"/>
    <property type="match status" value="1"/>
</dbReference>
<evidence type="ECO:0000256" key="10">
    <source>
        <dbReference type="ARBA" id="ARBA00022840"/>
    </source>
</evidence>
<name>A0A182VUG4_9DIPT</name>
<feature type="domain" description="Fibronectin type-III" evidence="25">
    <location>
        <begin position="2315"/>
        <end position="2415"/>
    </location>
</feature>
<evidence type="ECO:0000256" key="3">
    <source>
        <dbReference type="ARBA" id="ARBA00011902"/>
    </source>
</evidence>
<dbReference type="InterPro" id="IPR003961">
    <property type="entry name" value="FN3_dom"/>
</dbReference>
<accession>A0A182VUG4</accession>
<evidence type="ECO:0000313" key="26">
    <source>
        <dbReference type="EnsemblMetazoa" id="AMIN001707-PA"/>
    </source>
</evidence>
<evidence type="ECO:0000256" key="5">
    <source>
        <dbReference type="ARBA" id="ARBA00022658"/>
    </source>
</evidence>
<evidence type="ECO:0000259" key="20">
    <source>
        <dbReference type="PROSITE" id="PS50009"/>
    </source>
</evidence>
<evidence type="ECO:0000256" key="4">
    <source>
        <dbReference type="ARBA" id="ARBA00022553"/>
    </source>
</evidence>
<feature type="compositionally biased region" description="Polar residues" evidence="18">
    <location>
        <begin position="504"/>
        <end position="519"/>
    </location>
</feature>
<dbReference type="InterPro" id="IPR008937">
    <property type="entry name" value="Ras-like_GEF"/>
</dbReference>
<keyword evidence="11 19" id="KW-1133">Transmembrane helix</keyword>
<dbReference type="PANTHER" id="PTHR23113:SF249">
    <property type="entry name" value="RAP GUANINE NUCLEOTIDE EXCHANGE FACTOR 6"/>
    <property type="match status" value="1"/>
</dbReference>
<evidence type="ECO:0000256" key="14">
    <source>
        <dbReference type="ARBA" id="ARBA00023170"/>
    </source>
</evidence>
<evidence type="ECO:0000256" key="8">
    <source>
        <dbReference type="ARBA" id="ARBA00022741"/>
    </source>
</evidence>
<evidence type="ECO:0000256" key="13">
    <source>
        <dbReference type="ARBA" id="ARBA00023137"/>
    </source>
</evidence>
<feature type="compositionally biased region" description="Basic residues" evidence="18">
    <location>
        <begin position="1179"/>
        <end position="1189"/>
    </location>
</feature>
<evidence type="ECO:0000256" key="17">
    <source>
        <dbReference type="PROSITE-ProRule" id="PRU00168"/>
    </source>
</evidence>
<dbReference type="InterPro" id="IPR000159">
    <property type="entry name" value="RA_dom"/>
</dbReference>
<keyword evidence="15" id="KW-0325">Glycoprotein</keyword>
<evidence type="ECO:0000256" key="9">
    <source>
        <dbReference type="ARBA" id="ARBA00022777"/>
    </source>
</evidence>
<keyword evidence="13" id="KW-0829">Tyrosine-protein kinase</keyword>
<dbReference type="GO" id="GO:0016324">
    <property type="term" value="C:apical plasma membrane"/>
    <property type="evidence" value="ECO:0007669"/>
    <property type="project" value="TreeGrafter"/>
</dbReference>
<feature type="region of interest" description="Disordered" evidence="18">
    <location>
        <begin position="1081"/>
        <end position="1115"/>
    </location>
</feature>
<dbReference type="SMART" id="SM00228">
    <property type="entry name" value="PDZ"/>
    <property type="match status" value="1"/>
</dbReference>
<dbReference type="PANTHER" id="PTHR23113">
    <property type="entry name" value="GUANINE NUCLEOTIDE EXCHANGE FACTOR"/>
    <property type="match status" value="1"/>
</dbReference>
<reference evidence="26" key="2">
    <citation type="submission" date="2020-05" db="UniProtKB">
        <authorList>
            <consortium name="EnsemblMetazoa"/>
        </authorList>
    </citation>
    <scope>IDENTIFICATION</scope>
    <source>
        <strain evidence="26">MINIMUS1</strain>
    </source>
</reference>
<feature type="region of interest" description="Disordered" evidence="18">
    <location>
        <begin position="2123"/>
        <end position="2196"/>
    </location>
</feature>
<keyword evidence="12 19" id="KW-0472">Membrane</keyword>
<evidence type="ECO:0000259" key="24">
    <source>
        <dbReference type="PROSITE" id="PS50212"/>
    </source>
</evidence>
<feature type="compositionally biased region" description="Acidic residues" evidence="18">
    <location>
        <begin position="2158"/>
        <end position="2170"/>
    </location>
</feature>
<dbReference type="InterPro" id="IPR001895">
    <property type="entry name" value="RASGEF_cat_dom"/>
</dbReference>
<dbReference type="SMART" id="SM00147">
    <property type="entry name" value="RasGEF"/>
    <property type="match status" value="1"/>
</dbReference>
<feature type="domain" description="PDZ" evidence="22">
    <location>
        <begin position="357"/>
        <end position="425"/>
    </location>
</feature>
<keyword evidence="8" id="KW-0547">Nucleotide-binding</keyword>
<reference evidence="27" key="1">
    <citation type="submission" date="2013-03" db="EMBL/GenBank/DDBJ databases">
        <title>The Genome Sequence of Anopheles minimus MINIMUS1.</title>
        <authorList>
            <consortium name="The Broad Institute Genomics Platform"/>
            <person name="Neafsey D.E."/>
            <person name="Walton C."/>
            <person name="Walker B."/>
            <person name="Young S.K."/>
            <person name="Zeng Q."/>
            <person name="Gargeya S."/>
            <person name="Fitzgerald M."/>
            <person name="Haas B."/>
            <person name="Abouelleil A."/>
            <person name="Allen A.W."/>
            <person name="Alvarado L."/>
            <person name="Arachchi H.M."/>
            <person name="Berlin A.M."/>
            <person name="Chapman S.B."/>
            <person name="Gainer-Dewar J."/>
            <person name="Goldberg J."/>
            <person name="Griggs A."/>
            <person name="Gujja S."/>
            <person name="Hansen M."/>
            <person name="Howarth C."/>
            <person name="Imamovic A."/>
            <person name="Ireland A."/>
            <person name="Larimer J."/>
            <person name="McCowan C."/>
            <person name="Murphy C."/>
            <person name="Pearson M."/>
            <person name="Poon T.W."/>
            <person name="Priest M."/>
            <person name="Roberts A."/>
            <person name="Saif S."/>
            <person name="Shea T."/>
            <person name="Sisk P."/>
            <person name="Sykes S."/>
            <person name="Wortman J."/>
            <person name="Nusbaum C."/>
            <person name="Birren B."/>
        </authorList>
    </citation>
    <scope>NUCLEOTIDE SEQUENCE [LARGE SCALE GENOMIC DNA]</scope>
    <source>
        <strain evidence="27">MINIMUS1</strain>
    </source>
</reference>
<feature type="compositionally biased region" description="Polar residues" evidence="18">
    <location>
        <begin position="615"/>
        <end position="625"/>
    </location>
</feature>
<dbReference type="SMART" id="SM00100">
    <property type="entry name" value="cNMP"/>
    <property type="match status" value="1"/>
</dbReference>
<dbReference type="Pfam" id="PF00788">
    <property type="entry name" value="RA"/>
    <property type="match status" value="1"/>
</dbReference>
<dbReference type="InterPro" id="IPR006211">
    <property type="entry name" value="Furin-like_Cys-rich_dom"/>
</dbReference>
<dbReference type="Pfam" id="PF00595">
    <property type="entry name" value="PDZ"/>
    <property type="match status" value="1"/>
</dbReference>
<comment type="subcellular location">
    <subcellularLocation>
        <location evidence="1">Membrane</location>
        <topology evidence="1">Single-pass type I membrane protein</topology>
    </subcellularLocation>
</comment>
<feature type="compositionally biased region" description="Low complexity" evidence="18">
    <location>
        <begin position="2126"/>
        <end position="2140"/>
    </location>
</feature>
<dbReference type="SMART" id="SM00229">
    <property type="entry name" value="RasGEFN"/>
    <property type="match status" value="1"/>
</dbReference>
<dbReference type="Gene3D" id="2.60.40.10">
    <property type="entry name" value="Immunoglobulins"/>
    <property type="match status" value="3"/>
</dbReference>
<feature type="domain" description="Ras-GEF" evidence="20">
    <location>
        <begin position="773"/>
        <end position="1002"/>
    </location>
</feature>
<feature type="transmembrane region" description="Helical" evidence="19">
    <location>
        <begin position="2430"/>
        <end position="2450"/>
    </location>
</feature>
<dbReference type="GO" id="GO:0007265">
    <property type="term" value="P:Ras protein signal transduction"/>
    <property type="evidence" value="ECO:0007669"/>
    <property type="project" value="TreeGrafter"/>
</dbReference>
<dbReference type="CDD" id="cd00063">
    <property type="entry name" value="FN3"/>
    <property type="match status" value="1"/>
</dbReference>
<dbReference type="InterPro" id="IPR009030">
    <property type="entry name" value="Growth_fac_rcpt_cys_sf"/>
</dbReference>
<keyword evidence="27" id="KW-1185">Reference proteome</keyword>
<dbReference type="InterPro" id="IPR036034">
    <property type="entry name" value="PDZ_sf"/>
</dbReference>
<dbReference type="CDD" id="cd06755">
    <property type="entry name" value="PDZ_RapGEF2_RapGEF6-like"/>
    <property type="match status" value="1"/>
</dbReference>
<evidence type="ECO:0000256" key="16">
    <source>
        <dbReference type="ARBA" id="ARBA00051243"/>
    </source>
</evidence>
<dbReference type="InterPro" id="IPR001478">
    <property type="entry name" value="PDZ"/>
</dbReference>
<dbReference type="EnsemblMetazoa" id="AMIN001707-RA">
    <property type="protein sequence ID" value="AMIN001707-PA"/>
    <property type="gene ID" value="AMIN001707"/>
</dbReference>
<feature type="region of interest" description="Disordered" evidence="18">
    <location>
        <begin position="1154"/>
        <end position="1210"/>
    </location>
</feature>
<dbReference type="SUPFAM" id="SSF49265">
    <property type="entry name" value="Fibronectin type III"/>
    <property type="match status" value="3"/>
</dbReference>
<dbReference type="PROSITE" id="PS50212">
    <property type="entry name" value="RASGEF_NTER"/>
    <property type="match status" value="1"/>
</dbReference>
<dbReference type="GO" id="GO:0005524">
    <property type="term" value="F:ATP binding"/>
    <property type="evidence" value="ECO:0007669"/>
    <property type="project" value="UniProtKB-KW"/>
</dbReference>
<dbReference type="CDD" id="cd00064">
    <property type="entry name" value="FU"/>
    <property type="match status" value="1"/>
</dbReference>
<dbReference type="InterPro" id="IPR036941">
    <property type="entry name" value="Rcpt_L-dom_sf"/>
</dbReference>
<feature type="region of interest" description="Disordered" evidence="18">
    <location>
        <begin position="1323"/>
        <end position="1358"/>
    </location>
</feature>
<evidence type="ECO:0000256" key="15">
    <source>
        <dbReference type="ARBA" id="ARBA00023180"/>
    </source>
</evidence>
<feature type="region of interest" description="Disordered" evidence="18">
    <location>
        <begin position="493"/>
        <end position="524"/>
    </location>
</feature>
<dbReference type="Gene3D" id="1.10.840.10">
    <property type="entry name" value="Ras guanine-nucleotide exchange factors catalytic domain"/>
    <property type="match status" value="1"/>
</dbReference>
<dbReference type="Gene3D" id="3.80.20.20">
    <property type="entry name" value="Receptor L-domain"/>
    <property type="match status" value="2"/>
</dbReference>
<evidence type="ECO:0000256" key="2">
    <source>
        <dbReference type="ARBA" id="ARBA00010829"/>
    </source>
</evidence>
<dbReference type="CDD" id="cd06224">
    <property type="entry name" value="REM"/>
    <property type="match status" value="1"/>
</dbReference>
<dbReference type="SUPFAM" id="SSF57184">
    <property type="entry name" value="Growth factor receptor domain"/>
    <property type="match status" value="1"/>
</dbReference>
<dbReference type="CDD" id="cd00038">
    <property type="entry name" value="CAP_ED"/>
    <property type="match status" value="1"/>
</dbReference>
<dbReference type="PROSITE" id="PS50009">
    <property type="entry name" value="RASGEF_CAT"/>
    <property type="match status" value="1"/>
</dbReference>
<dbReference type="Gene3D" id="2.60.120.10">
    <property type="entry name" value="Jelly Rolls"/>
    <property type="match status" value="1"/>
</dbReference>
<dbReference type="PROSITE" id="PS50853">
    <property type="entry name" value="FN3"/>
    <property type="match status" value="1"/>
</dbReference>